<organism evidence="9 10">
    <name type="scientific">Armillaria tabescens</name>
    <name type="common">Ringless honey mushroom</name>
    <name type="synonym">Agaricus tabescens</name>
    <dbReference type="NCBI Taxonomy" id="1929756"/>
    <lineage>
        <taxon>Eukaryota</taxon>
        <taxon>Fungi</taxon>
        <taxon>Dikarya</taxon>
        <taxon>Basidiomycota</taxon>
        <taxon>Agaricomycotina</taxon>
        <taxon>Agaricomycetes</taxon>
        <taxon>Agaricomycetidae</taxon>
        <taxon>Agaricales</taxon>
        <taxon>Marasmiineae</taxon>
        <taxon>Physalacriaceae</taxon>
        <taxon>Desarmillaria</taxon>
    </lineage>
</organism>
<feature type="signal peptide" evidence="8">
    <location>
        <begin position="1"/>
        <end position="17"/>
    </location>
</feature>
<comment type="similarity">
    <text evidence="2 8">Belongs to the fungal hydrophobin family.</text>
</comment>
<comment type="subcellular location">
    <subcellularLocation>
        <location evidence="1 8">Secreted</location>
        <location evidence="1 8">Cell wall</location>
    </subcellularLocation>
</comment>
<dbReference type="RefSeq" id="XP_060324388.1">
    <property type="nucleotide sequence ID" value="XM_060465656.1"/>
</dbReference>
<evidence type="ECO:0000256" key="4">
    <source>
        <dbReference type="ARBA" id="ARBA00022525"/>
    </source>
</evidence>
<dbReference type="AlphaFoldDB" id="A0AA39JH63"/>
<dbReference type="CDD" id="cd23507">
    <property type="entry name" value="hydrophobin_I"/>
    <property type="match status" value="1"/>
</dbReference>
<dbReference type="InterPro" id="IPR001338">
    <property type="entry name" value="Class_I_Hydrophobin"/>
</dbReference>
<dbReference type="EMBL" id="JAUEPS010000063">
    <property type="protein sequence ID" value="KAK0442701.1"/>
    <property type="molecule type" value="Genomic_DNA"/>
</dbReference>
<dbReference type="SMART" id="SM00075">
    <property type="entry name" value="HYDRO"/>
    <property type="match status" value="1"/>
</dbReference>
<dbReference type="GO" id="GO:0005199">
    <property type="term" value="F:structural constituent of cell wall"/>
    <property type="evidence" value="ECO:0007669"/>
    <property type="project" value="InterPro"/>
</dbReference>
<comment type="caution">
    <text evidence="9">The sequence shown here is derived from an EMBL/GenBank/DDBJ whole genome shotgun (WGS) entry which is preliminary data.</text>
</comment>
<evidence type="ECO:0000256" key="8">
    <source>
        <dbReference type="RuleBase" id="RU365009"/>
    </source>
</evidence>
<evidence type="ECO:0000256" key="7">
    <source>
        <dbReference type="ARBA" id="ARBA00093546"/>
    </source>
</evidence>
<evidence type="ECO:0000256" key="2">
    <source>
        <dbReference type="ARBA" id="ARBA00010446"/>
    </source>
</evidence>
<dbReference type="Proteomes" id="UP001175211">
    <property type="component" value="Unassembled WGS sequence"/>
</dbReference>
<feature type="chain" id="PRO_5041483346" description="Hydrophobin" evidence="8">
    <location>
        <begin position="18"/>
        <end position="114"/>
    </location>
</feature>
<name>A0AA39JH63_ARMTA</name>
<evidence type="ECO:0000256" key="6">
    <source>
        <dbReference type="ARBA" id="ARBA00023180"/>
    </source>
</evidence>
<keyword evidence="6" id="KW-0325">Glycoprotein</keyword>
<protein>
    <recommendedName>
        <fullName evidence="8">Hydrophobin</fullName>
    </recommendedName>
</protein>
<gene>
    <name evidence="9" type="ORF">EV420DRAFT_1074017</name>
</gene>
<keyword evidence="8" id="KW-0732">Signal</keyword>
<accession>A0AA39JH63</accession>
<evidence type="ECO:0000256" key="5">
    <source>
        <dbReference type="ARBA" id="ARBA00023157"/>
    </source>
</evidence>
<evidence type="ECO:0000256" key="1">
    <source>
        <dbReference type="ARBA" id="ARBA00004191"/>
    </source>
</evidence>
<evidence type="ECO:0000256" key="3">
    <source>
        <dbReference type="ARBA" id="ARBA00022512"/>
    </source>
</evidence>
<keyword evidence="5 8" id="KW-1015">Disulfide bond</keyword>
<proteinExistence type="inferred from homology"/>
<comment type="subunit">
    <text evidence="7">Self-assembles to form functional amyloid fibrils called rodlets. Self-assembly into fibrillar rodlets occurs spontaneously at hydrophobic:hydrophilic interfaces and the rodlets further associate laterally to form amphipathic monolayers.</text>
</comment>
<reference evidence="9" key="1">
    <citation type="submission" date="2023-06" db="EMBL/GenBank/DDBJ databases">
        <authorList>
            <consortium name="Lawrence Berkeley National Laboratory"/>
            <person name="Ahrendt S."/>
            <person name="Sahu N."/>
            <person name="Indic B."/>
            <person name="Wong-Bajracharya J."/>
            <person name="Merenyi Z."/>
            <person name="Ke H.-M."/>
            <person name="Monk M."/>
            <person name="Kocsube S."/>
            <person name="Drula E."/>
            <person name="Lipzen A."/>
            <person name="Balint B."/>
            <person name="Henrissat B."/>
            <person name="Andreopoulos B."/>
            <person name="Martin F.M."/>
            <person name="Harder C.B."/>
            <person name="Rigling D."/>
            <person name="Ford K.L."/>
            <person name="Foster G.D."/>
            <person name="Pangilinan J."/>
            <person name="Papanicolaou A."/>
            <person name="Barry K."/>
            <person name="LaButti K."/>
            <person name="Viragh M."/>
            <person name="Koriabine M."/>
            <person name="Yan M."/>
            <person name="Riley R."/>
            <person name="Champramary S."/>
            <person name="Plett K.L."/>
            <person name="Tsai I.J."/>
            <person name="Slot J."/>
            <person name="Sipos G."/>
            <person name="Plett J."/>
            <person name="Nagy L.G."/>
            <person name="Grigoriev I.V."/>
        </authorList>
    </citation>
    <scope>NUCLEOTIDE SEQUENCE</scope>
    <source>
        <strain evidence="9">CCBAS 213</strain>
    </source>
</reference>
<dbReference type="GeneID" id="85349204"/>
<keyword evidence="4 8" id="KW-0964">Secreted</keyword>
<evidence type="ECO:0000313" key="9">
    <source>
        <dbReference type="EMBL" id="KAK0442701.1"/>
    </source>
</evidence>
<keyword evidence="10" id="KW-1185">Reference proteome</keyword>
<keyword evidence="3 8" id="KW-0134">Cell wall</keyword>
<dbReference type="GO" id="GO:0009277">
    <property type="term" value="C:fungal-type cell wall"/>
    <property type="evidence" value="ECO:0007669"/>
    <property type="project" value="InterPro"/>
</dbReference>
<dbReference type="Pfam" id="PF01185">
    <property type="entry name" value="Hydrophobin"/>
    <property type="match status" value="1"/>
</dbReference>
<sequence length="114" mass="11103">MFARISSLAALLTLATATVLPRGGGDGAACSATGTAQCCESTQSPSDLSPSVVTLLGLLGVVVGDLTANVGLTCSPISVIGVGGTNCDAQTVCCDNNNYNGVVALGCTPINIGL</sequence>
<evidence type="ECO:0000313" key="10">
    <source>
        <dbReference type="Proteomes" id="UP001175211"/>
    </source>
</evidence>